<protein>
    <recommendedName>
        <fullName evidence="4">Asp23/Gls24 family envelope stress response protein</fullName>
    </recommendedName>
</protein>
<comment type="caution">
    <text evidence="2">The sequence shown here is derived from an EMBL/GenBank/DDBJ whole genome shotgun (WGS) entry which is preliminary data.</text>
</comment>
<name>A0ABP4L3D3_9ACTN</name>
<dbReference type="RefSeq" id="WP_425582531.1">
    <property type="nucleotide sequence ID" value="NZ_BAAAPF010000577.1"/>
</dbReference>
<evidence type="ECO:0008006" key="4">
    <source>
        <dbReference type="Google" id="ProtNLM"/>
    </source>
</evidence>
<reference evidence="3" key="1">
    <citation type="journal article" date="2019" name="Int. J. Syst. Evol. Microbiol.">
        <title>The Global Catalogue of Microorganisms (GCM) 10K type strain sequencing project: providing services to taxonomists for standard genome sequencing and annotation.</title>
        <authorList>
            <consortium name="The Broad Institute Genomics Platform"/>
            <consortium name="The Broad Institute Genome Sequencing Center for Infectious Disease"/>
            <person name="Wu L."/>
            <person name="Ma J."/>
        </authorList>
    </citation>
    <scope>NUCLEOTIDE SEQUENCE [LARGE SCALE GENOMIC DNA]</scope>
    <source>
        <strain evidence="3">JCM 15481</strain>
    </source>
</reference>
<accession>A0ABP4L3D3</accession>
<organism evidence="2 3">
    <name type="scientific">Streptomyces synnematoformans</name>
    <dbReference type="NCBI Taxonomy" id="415721"/>
    <lineage>
        <taxon>Bacteria</taxon>
        <taxon>Bacillati</taxon>
        <taxon>Actinomycetota</taxon>
        <taxon>Actinomycetes</taxon>
        <taxon>Kitasatosporales</taxon>
        <taxon>Streptomycetaceae</taxon>
        <taxon>Streptomyces</taxon>
    </lineage>
</organism>
<evidence type="ECO:0000313" key="2">
    <source>
        <dbReference type="EMBL" id="GAA1515658.1"/>
    </source>
</evidence>
<feature type="region of interest" description="Disordered" evidence="1">
    <location>
        <begin position="1"/>
        <end position="32"/>
    </location>
</feature>
<proteinExistence type="predicted"/>
<keyword evidence="3" id="KW-1185">Reference proteome</keyword>
<evidence type="ECO:0000256" key="1">
    <source>
        <dbReference type="SAM" id="MobiDB-lite"/>
    </source>
</evidence>
<feature type="compositionally biased region" description="Basic and acidic residues" evidence="1">
    <location>
        <begin position="7"/>
        <end position="19"/>
    </location>
</feature>
<dbReference type="Proteomes" id="UP001500443">
    <property type="component" value="Unassembled WGS sequence"/>
</dbReference>
<feature type="compositionally biased region" description="Low complexity" evidence="1">
    <location>
        <begin position="20"/>
        <end position="32"/>
    </location>
</feature>
<dbReference type="EMBL" id="BAAAPF010000577">
    <property type="protein sequence ID" value="GAA1515658.1"/>
    <property type="molecule type" value="Genomic_DNA"/>
</dbReference>
<sequence length="136" mass="14016">MAPVASEHPERTAAADRADAAGAAEAAVPAGERGATRIEDRVIAKIASQAAREALLGAPGTDAAHAAVVVHGDTARVRVGVHLGFPSDLGAQCRAVSRAVTERVRALVGLEVPEVAVDVERLHATERPDAPRGRVR</sequence>
<evidence type="ECO:0000313" key="3">
    <source>
        <dbReference type="Proteomes" id="UP001500443"/>
    </source>
</evidence>
<gene>
    <name evidence="2" type="ORF">GCM10009802_67220</name>
</gene>